<gene>
    <name evidence="7" type="ORF">ATNIH1004_004539</name>
</gene>
<feature type="transmembrane region" description="Helical" evidence="5">
    <location>
        <begin position="92"/>
        <end position="110"/>
    </location>
</feature>
<feature type="transmembrane region" description="Helical" evidence="5">
    <location>
        <begin position="178"/>
        <end position="198"/>
    </location>
</feature>
<dbReference type="Proteomes" id="UP000324241">
    <property type="component" value="Unassembled WGS sequence"/>
</dbReference>
<evidence type="ECO:0000256" key="3">
    <source>
        <dbReference type="ARBA" id="ARBA00022989"/>
    </source>
</evidence>
<dbReference type="OrthoDB" id="5410178at2759"/>
<dbReference type="Pfam" id="PF07690">
    <property type="entry name" value="MFS_1"/>
    <property type="match status" value="1"/>
</dbReference>
<feature type="transmembrane region" description="Helical" evidence="5">
    <location>
        <begin position="323"/>
        <end position="341"/>
    </location>
</feature>
<feature type="transmembrane region" description="Helical" evidence="5">
    <location>
        <begin position="458"/>
        <end position="477"/>
    </location>
</feature>
<feature type="transmembrane region" description="Helical" evidence="5">
    <location>
        <begin position="122"/>
        <end position="140"/>
    </location>
</feature>
<evidence type="ECO:0000256" key="1">
    <source>
        <dbReference type="ARBA" id="ARBA00004141"/>
    </source>
</evidence>
<dbReference type="FunFam" id="1.20.1250.20:FF:000475">
    <property type="entry name" value="MFS multidrug transporter, putative"/>
    <property type="match status" value="1"/>
</dbReference>
<dbReference type="SUPFAM" id="SSF103473">
    <property type="entry name" value="MFS general substrate transporter"/>
    <property type="match status" value="1"/>
</dbReference>
<evidence type="ECO:0000313" key="8">
    <source>
        <dbReference type="Proteomes" id="UP000324241"/>
    </source>
</evidence>
<reference evidence="7 8" key="1">
    <citation type="submission" date="2019-08" db="EMBL/GenBank/DDBJ databases">
        <title>The genome sequence of a newly discovered highly antifungal drug resistant Aspergillus species, Aspergillus tanneri NIH 1004.</title>
        <authorList>
            <person name="Mounaud S."/>
            <person name="Singh I."/>
            <person name="Joardar V."/>
            <person name="Pakala S."/>
            <person name="Pakala S."/>
            <person name="Venepally P."/>
            <person name="Chung J.K."/>
            <person name="Losada L."/>
            <person name="Nierman W.C."/>
        </authorList>
    </citation>
    <scope>NUCLEOTIDE SEQUENCE [LARGE SCALE GENOMIC DNA]</scope>
    <source>
        <strain evidence="7 8">NIH1004</strain>
    </source>
</reference>
<sequence>MSEFHKSPIEVTTAALDPYLTEYGLQLAADGLHIQWGKGNPRHPRNWSLSRKIYDGGLVMFLELFTTAISTAGSTCANKAAGEFGIQKELSIFFFVSLYLLGQGVGAIIFPPYSEAFGRKKLYVVSTALYSVSCAIIASVDSLPGVVVGRLASGFLSAIPTTVVMGSIEDMFNSRDRVWIVCCWAVIANLGLIVGPILSTFITADLGWRWVFYIATMVTGALTFVLLSIRESRPSLILAREVAKLRRVTQIETLESSNPDQAPDRQTFARLALFRPVRLFFTELIVFFVAVMSAVSVALVYLFTEVLPPVYEAFGFSTKQACLPFLAIGLGLCLGFLTRCLDLQIIARHRRQGRLLLPEQKLVGFWIGTPTLAGALWLFAWSIPPQVKDIHWIVSVVALVLIGYSLNEIDYVLSGYLTDSYLSYAASGLAALSVVRAMLSAVLPLISIPMFSTLGANVAVSVLAAIATLFCIVPPVFSRFGEEIRARSPFAKHSLRIYNEHSVDENGY</sequence>
<dbReference type="VEuPathDB" id="FungiDB:EYZ11_013137"/>
<feature type="domain" description="Major facilitator superfamily (MFS) profile" evidence="6">
    <location>
        <begin position="52"/>
        <end position="479"/>
    </location>
</feature>
<dbReference type="PROSITE" id="PS50850">
    <property type="entry name" value="MFS"/>
    <property type="match status" value="1"/>
</dbReference>
<evidence type="ECO:0000256" key="2">
    <source>
        <dbReference type="ARBA" id="ARBA00022692"/>
    </source>
</evidence>
<feature type="transmembrane region" description="Helical" evidence="5">
    <location>
        <begin position="146"/>
        <end position="166"/>
    </location>
</feature>
<protein>
    <recommendedName>
        <fullName evidence="6">Major facilitator superfamily (MFS) profile domain-containing protein</fullName>
    </recommendedName>
</protein>
<feature type="transmembrane region" description="Helical" evidence="5">
    <location>
        <begin position="210"/>
        <end position="229"/>
    </location>
</feature>
<dbReference type="GeneID" id="54327241"/>
<keyword evidence="2 5" id="KW-0812">Transmembrane</keyword>
<dbReference type="Gene3D" id="1.20.1250.20">
    <property type="entry name" value="MFS general substrate transporter like domains"/>
    <property type="match status" value="1"/>
</dbReference>
<keyword evidence="3 5" id="KW-1133">Transmembrane helix</keyword>
<comment type="subcellular location">
    <subcellularLocation>
        <location evidence="1">Membrane</location>
        <topology evidence="1">Multi-pass membrane protein</topology>
    </subcellularLocation>
</comment>
<dbReference type="RefSeq" id="XP_033428015.1">
    <property type="nucleotide sequence ID" value="XM_033569209.1"/>
</dbReference>
<evidence type="ECO:0000256" key="5">
    <source>
        <dbReference type="SAM" id="Phobius"/>
    </source>
</evidence>
<dbReference type="InterPro" id="IPR036259">
    <property type="entry name" value="MFS_trans_sf"/>
</dbReference>
<evidence type="ECO:0000256" key="4">
    <source>
        <dbReference type="ARBA" id="ARBA00023136"/>
    </source>
</evidence>
<organism evidence="7 8">
    <name type="scientific">Aspergillus tanneri</name>
    <dbReference type="NCBI Taxonomy" id="1220188"/>
    <lineage>
        <taxon>Eukaryota</taxon>
        <taxon>Fungi</taxon>
        <taxon>Dikarya</taxon>
        <taxon>Ascomycota</taxon>
        <taxon>Pezizomycotina</taxon>
        <taxon>Eurotiomycetes</taxon>
        <taxon>Eurotiomycetidae</taxon>
        <taxon>Eurotiales</taxon>
        <taxon>Aspergillaceae</taxon>
        <taxon>Aspergillus</taxon>
        <taxon>Aspergillus subgen. Circumdati</taxon>
    </lineage>
</organism>
<feature type="transmembrane region" description="Helical" evidence="5">
    <location>
        <begin position="390"/>
        <end position="409"/>
    </location>
</feature>
<feature type="transmembrane region" description="Helical" evidence="5">
    <location>
        <begin position="53"/>
        <end position="72"/>
    </location>
</feature>
<evidence type="ECO:0000259" key="6">
    <source>
        <dbReference type="PROSITE" id="PS50850"/>
    </source>
</evidence>
<feature type="transmembrane region" description="Helical" evidence="5">
    <location>
        <begin position="362"/>
        <end position="384"/>
    </location>
</feature>
<evidence type="ECO:0000313" key="7">
    <source>
        <dbReference type="EMBL" id="KAA8648654.1"/>
    </source>
</evidence>
<comment type="caution">
    <text evidence="7">The sequence shown here is derived from an EMBL/GenBank/DDBJ whole genome shotgun (WGS) entry which is preliminary data.</text>
</comment>
<name>A0A5M9MTF2_9EURO</name>
<dbReference type="GO" id="GO:0016020">
    <property type="term" value="C:membrane"/>
    <property type="evidence" value="ECO:0007669"/>
    <property type="project" value="UniProtKB-SubCell"/>
</dbReference>
<feature type="transmembrane region" description="Helical" evidence="5">
    <location>
        <begin position="421"/>
        <end position="446"/>
    </location>
</feature>
<dbReference type="GO" id="GO:0022857">
    <property type="term" value="F:transmembrane transporter activity"/>
    <property type="evidence" value="ECO:0007669"/>
    <property type="project" value="InterPro"/>
</dbReference>
<accession>A0A5M9MTF2</accession>
<feature type="transmembrane region" description="Helical" evidence="5">
    <location>
        <begin position="279"/>
        <end position="303"/>
    </location>
</feature>
<dbReference type="VEuPathDB" id="FungiDB:EYZ11_000251"/>
<proteinExistence type="predicted"/>
<dbReference type="PANTHER" id="PTHR23502:SF157">
    <property type="entry name" value="MAJOR FACILITATOR SUPERFAMILY (MFS) PROFILE DOMAIN-CONTAINING PROTEIN-RELATED"/>
    <property type="match status" value="1"/>
</dbReference>
<keyword evidence="4 5" id="KW-0472">Membrane</keyword>
<dbReference type="EMBL" id="QUQM01000003">
    <property type="protein sequence ID" value="KAA8648654.1"/>
    <property type="molecule type" value="Genomic_DNA"/>
</dbReference>
<dbReference type="InterPro" id="IPR020846">
    <property type="entry name" value="MFS_dom"/>
</dbReference>
<dbReference type="InterPro" id="IPR011701">
    <property type="entry name" value="MFS"/>
</dbReference>
<dbReference type="PANTHER" id="PTHR23502">
    <property type="entry name" value="MAJOR FACILITATOR SUPERFAMILY"/>
    <property type="match status" value="1"/>
</dbReference>
<dbReference type="AlphaFoldDB" id="A0A5M9MTF2"/>